<evidence type="ECO:0000256" key="3">
    <source>
        <dbReference type="ARBA" id="ARBA00022575"/>
    </source>
</evidence>
<dbReference type="EMBL" id="JANUGW010000010">
    <property type="protein sequence ID" value="MCS0583056.1"/>
    <property type="molecule type" value="Genomic_DNA"/>
</dbReference>
<evidence type="ECO:0000256" key="9">
    <source>
        <dbReference type="ARBA" id="ARBA00049401"/>
    </source>
</evidence>
<gene>
    <name evidence="10" type="ORF">NX784_15815</name>
</gene>
<proteinExistence type="inferred from homology"/>
<dbReference type="Pfam" id="PF03060">
    <property type="entry name" value="NMO"/>
    <property type="match status" value="1"/>
</dbReference>
<dbReference type="InterPro" id="IPR004136">
    <property type="entry name" value="NMO"/>
</dbReference>
<comment type="caution">
    <text evidence="10">The sequence shown here is derived from an EMBL/GenBank/DDBJ whole genome shotgun (WGS) entry which is preliminary data.</text>
</comment>
<evidence type="ECO:0000256" key="5">
    <source>
        <dbReference type="ARBA" id="ARBA00022643"/>
    </source>
</evidence>
<sequence length="361" mass="37179">MKPDLLSLLRIDLPIIQAPMAGVSTAALAAAVSEAGALGSISVGAGDATQGRAAIADVRRLTDRPFNVNVFCHRPAAADAAREAAWLDYLAPHFAANGAQPPAALREIYKSFVDDDDMLEVILEARPAVVSFHFGLPDAHRIEALKDAGIVLLGSATSVAEARQVEAAGIDAVVAQGYEAGGHRGLFDPERGDPAIGTFALTELVASAVRIPVIAAGGVMNGAGIAAAMRLGASAAQMGTAFILCPESSATKHHRALMQAGEGVITAVTDVVSGRPARGLVNRLFSEIGAPGHPPLPDYPIAYDAVKALNAAATKAGNSDFTVNWAGQGFPLARELPAGELVRLLGEELAQNGWVPRQASA</sequence>
<comment type="catalytic activity">
    <reaction evidence="9">
        <text>3 propionate 3-nitronate + 3 O2 + H2O = 3 3-oxopropanoate + 2 nitrate + nitrite + H2O2 + 3 H(+)</text>
        <dbReference type="Rhea" id="RHEA:57332"/>
        <dbReference type="ChEBI" id="CHEBI:15377"/>
        <dbReference type="ChEBI" id="CHEBI:15378"/>
        <dbReference type="ChEBI" id="CHEBI:15379"/>
        <dbReference type="ChEBI" id="CHEBI:16240"/>
        <dbReference type="ChEBI" id="CHEBI:16301"/>
        <dbReference type="ChEBI" id="CHEBI:17632"/>
        <dbReference type="ChEBI" id="CHEBI:33190"/>
        <dbReference type="ChEBI" id="CHEBI:136067"/>
    </reaction>
</comment>
<keyword evidence="3" id="KW-0216">Detoxification</keyword>
<dbReference type="CDD" id="cd04730">
    <property type="entry name" value="NPD_like"/>
    <property type="match status" value="1"/>
</dbReference>
<accession>A0ABT1ZT16</accession>
<evidence type="ECO:0000256" key="8">
    <source>
        <dbReference type="ARBA" id="ARBA00031155"/>
    </source>
</evidence>
<reference evidence="10 11" key="1">
    <citation type="submission" date="2022-08" db="EMBL/GenBank/DDBJ databases">
        <title>Reclassification of Massilia species as members of the genera Telluria, Duganella, Pseudoduganella, Mokoshia gen. nov. and Zemynaea gen. nov. using orthogonal and non-orthogonal genome-based approaches.</title>
        <authorList>
            <person name="Bowman J.P."/>
        </authorList>
    </citation>
    <scope>NUCLEOTIDE SEQUENCE [LARGE SCALE GENOMIC DNA]</scope>
    <source>
        <strain evidence="10 11">JCM 31316</strain>
    </source>
</reference>
<name>A0ABT1ZT16_9BURK</name>
<comment type="cofactor">
    <cofactor evidence="1">
        <name>FMN</name>
        <dbReference type="ChEBI" id="CHEBI:58210"/>
    </cofactor>
</comment>
<organism evidence="10 11">
    <name type="scientific">Massilia pinisoli</name>
    <dbReference type="NCBI Taxonomy" id="1772194"/>
    <lineage>
        <taxon>Bacteria</taxon>
        <taxon>Pseudomonadati</taxon>
        <taxon>Pseudomonadota</taxon>
        <taxon>Betaproteobacteria</taxon>
        <taxon>Burkholderiales</taxon>
        <taxon>Oxalobacteraceae</taxon>
        <taxon>Telluria group</taxon>
        <taxon>Massilia</taxon>
    </lineage>
</organism>
<protein>
    <recommendedName>
        <fullName evidence="8">Propionate 3-nitronate monooxygenase</fullName>
    </recommendedName>
</protein>
<evidence type="ECO:0000256" key="6">
    <source>
        <dbReference type="ARBA" id="ARBA00023002"/>
    </source>
</evidence>
<keyword evidence="6" id="KW-0560">Oxidoreductase</keyword>
<evidence type="ECO:0000256" key="7">
    <source>
        <dbReference type="ARBA" id="ARBA00023033"/>
    </source>
</evidence>
<comment type="similarity">
    <text evidence="2">Belongs to the nitronate monooxygenase family. NMO class I subfamily.</text>
</comment>
<evidence type="ECO:0000313" key="11">
    <source>
        <dbReference type="Proteomes" id="UP001204151"/>
    </source>
</evidence>
<keyword evidence="4" id="KW-0285">Flavoprotein</keyword>
<dbReference type="GO" id="GO:0004497">
    <property type="term" value="F:monooxygenase activity"/>
    <property type="evidence" value="ECO:0007669"/>
    <property type="project" value="UniProtKB-KW"/>
</dbReference>
<dbReference type="SUPFAM" id="SSF51412">
    <property type="entry name" value="Inosine monophosphate dehydrogenase (IMPDH)"/>
    <property type="match status" value="1"/>
</dbReference>
<keyword evidence="11" id="KW-1185">Reference proteome</keyword>
<evidence type="ECO:0000256" key="1">
    <source>
        <dbReference type="ARBA" id="ARBA00001917"/>
    </source>
</evidence>
<dbReference type="RefSeq" id="WP_258817639.1">
    <property type="nucleotide sequence ID" value="NZ_JANUGW010000010.1"/>
</dbReference>
<evidence type="ECO:0000256" key="4">
    <source>
        <dbReference type="ARBA" id="ARBA00022630"/>
    </source>
</evidence>
<evidence type="ECO:0000313" key="10">
    <source>
        <dbReference type="EMBL" id="MCS0583056.1"/>
    </source>
</evidence>
<dbReference type="PANTHER" id="PTHR42747">
    <property type="entry name" value="NITRONATE MONOOXYGENASE-RELATED"/>
    <property type="match status" value="1"/>
</dbReference>
<dbReference type="InterPro" id="IPR013785">
    <property type="entry name" value="Aldolase_TIM"/>
</dbReference>
<keyword evidence="7 10" id="KW-0503">Monooxygenase</keyword>
<dbReference type="Gene3D" id="3.20.20.70">
    <property type="entry name" value="Aldolase class I"/>
    <property type="match status" value="1"/>
</dbReference>
<dbReference type="Proteomes" id="UP001204151">
    <property type="component" value="Unassembled WGS sequence"/>
</dbReference>
<keyword evidence="5" id="KW-0288">FMN</keyword>
<evidence type="ECO:0000256" key="2">
    <source>
        <dbReference type="ARBA" id="ARBA00009881"/>
    </source>
</evidence>
<dbReference type="PANTHER" id="PTHR42747:SF3">
    <property type="entry name" value="NITRONATE MONOOXYGENASE-RELATED"/>
    <property type="match status" value="1"/>
</dbReference>